<proteinExistence type="predicted"/>
<dbReference type="Proteomes" id="UP000032304">
    <property type="component" value="Chromosome 8"/>
</dbReference>
<reference evidence="1 2" key="1">
    <citation type="journal article" date="2012" name="Nature">
        <title>Repeated polyploidization of Gossypium genomes and the evolution of spinnable cotton fibres.</title>
        <authorList>
            <person name="Paterson A.H."/>
            <person name="Wendel J.F."/>
            <person name="Gundlach H."/>
            <person name="Guo H."/>
            <person name="Jenkins J."/>
            <person name="Jin D."/>
            <person name="Llewellyn D."/>
            <person name="Showmaker K.C."/>
            <person name="Shu S."/>
            <person name="Udall J."/>
            <person name="Yoo M.J."/>
            <person name="Byers R."/>
            <person name="Chen W."/>
            <person name="Doron-Faigenboim A."/>
            <person name="Duke M.V."/>
            <person name="Gong L."/>
            <person name="Grimwood J."/>
            <person name="Grover C."/>
            <person name="Grupp K."/>
            <person name="Hu G."/>
            <person name="Lee T.H."/>
            <person name="Li J."/>
            <person name="Lin L."/>
            <person name="Liu T."/>
            <person name="Marler B.S."/>
            <person name="Page J.T."/>
            <person name="Roberts A.W."/>
            <person name="Romanel E."/>
            <person name="Sanders W.S."/>
            <person name="Szadkowski E."/>
            <person name="Tan X."/>
            <person name="Tang H."/>
            <person name="Xu C."/>
            <person name="Wang J."/>
            <person name="Wang Z."/>
            <person name="Zhang D."/>
            <person name="Zhang L."/>
            <person name="Ashrafi H."/>
            <person name="Bedon F."/>
            <person name="Bowers J.E."/>
            <person name="Brubaker C.L."/>
            <person name="Chee P.W."/>
            <person name="Das S."/>
            <person name="Gingle A.R."/>
            <person name="Haigler C.H."/>
            <person name="Harker D."/>
            <person name="Hoffmann L.V."/>
            <person name="Hovav R."/>
            <person name="Jones D.C."/>
            <person name="Lemke C."/>
            <person name="Mansoor S."/>
            <person name="ur Rahman M."/>
            <person name="Rainville L.N."/>
            <person name="Rambani A."/>
            <person name="Reddy U.K."/>
            <person name="Rong J.K."/>
            <person name="Saranga Y."/>
            <person name="Scheffler B.E."/>
            <person name="Scheffler J.A."/>
            <person name="Stelly D.M."/>
            <person name="Triplett B.A."/>
            <person name="Van Deynze A."/>
            <person name="Vaslin M.F."/>
            <person name="Waghmare V.N."/>
            <person name="Walford S.A."/>
            <person name="Wright R.J."/>
            <person name="Zaki E.A."/>
            <person name="Zhang T."/>
            <person name="Dennis E.S."/>
            <person name="Mayer K.F."/>
            <person name="Peterson D.G."/>
            <person name="Rokhsar D.S."/>
            <person name="Wang X."/>
            <person name="Schmutz J."/>
        </authorList>
    </citation>
    <scope>NUCLEOTIDE SEQUENCE [LARGE SCALE GENOMIC DNA]</scope>
</reference>
<dbReference type="AlphaFoldDB" id="A0A0D2TUY7"/>
<accession>A0A0D2TUY7</accession>
<dbReference type="eggNOG" id="ENOG502SSIE">
    <property type="taxonomic scope" value="Eukaryota"/>
</dbReference>
<evidence type="ECO:0000313" key="2">
    <source>
        <dbReference type="Proteomes" id="UP000032304"/>
    </source>
</evidence>
<protein>
    <submittedName>
        <fullName evidence="1">Uncharacterized protein</fullName>
    </submittedName>
</protein>
<dbReference type="OMA" id="MFVEEYL"/>
<name>A0A0D2TUY7_GOSRA</name>
<dbReference type="Gramene" id="KJB47105">
    <property type="protein sequence ID" value="KJB47105"/>
    <property type="gene ID" value="B456_008G011500"/>
</dbReference>
<evidence type="ECO:0000313" key="1">
    <source>
        <dbReference type="EMBL" id="KJB47105.1"/>
    </source>
</evidence>
<dbReference type="EMBL" id="CM001747">
    <property type="protein sequence ID" value="KJB47105.1"/>
    <property type="molecule type" value="Genomic_DNA"/>
</dbReference>
<keyword evidence="2" id="KW-1185">Reference proteome</keyword>
<gene>
    <name evidence="1" type="ORF">B456_008G011500</name>
</gene>
<sequence length="113" mass="13175">MRKCDTWSEQVKFHLGVLDFDLALLEDNFAAITNSSSEEEMLYHKQWERSNRLRLIFLRMIVANNIKTTISQTGSAKEYLMFVEEYLRFANKSLNDALLAQLTTIKYDGSRGM</sequence>
<organism evidence="1 2">
    <name type="scientific">Gossypium raimondii</name>
    <name type="common">Peruvian cotton</name>
    <name type="synonym">Gossypium klotzschianum subsp. raimondii</name>
    <dbReference type="NCBI Taxonomy" id="29730"/>
    <lineage>
        <taxon>Eukaryota</taxon>
        <taxon>Viridiplantae</taxon>
        <taxon>Streptophyta</taxon>
        <taxon>Embryophyta</taxon>
        <taxon>Tracheophyta</taxon>
        <taxon>Spermatophyta</taxon>
        <taxon>Magnoliopsida</taxon>
        <taxon>eudicotyledons</taxon>
        <taxon>Gunneridae</taxon>
        <taxon>Pentapetalae</taxon>
        <taxon>rosids</taxon>
        <taxon>malvids</taxon>
        <taxon>Malvales</taxon>
        <taxon>Malvaceae</taxon>
        <taxon>Malvoideae</taxon>
        <taxon>Gossypium</taxon>
    </lineage>
</organism>